<gene>
    <name evidence="2" type="ORF">A3D65_05075</name>
</gene>
<comment type="caution">
    <text evidence="2">The sequence shown here is derived from an EMBL/GenBank/DDBJ whole genome shotgun (WGS) entry which is preliminary data.</text>
</comment>
<proteinExistence type="predicted"/>
<feature type="chain" id="PRO_5009582462" evidence="1">
    <location>
        <begin position="26"/>
        <end position="147"/>
    </location>
</feature>
<evidence type="ECO:0000313" key="3">
    <source>
        <dbReference type="Proteomes" id="UP000177996"/>
    </source>
</evidence>
<organism evidence="2 3">
    <name type="scientific">Candidatus Lloydbacteria bacterium RIFCSPHIGHO2_02_FULL_50_13</name>
    <dbReference type="NCBI Taxonomy" id="1798661"/>
    <lineage>
        <taxon>Bacteria</taxon>
        <taxon>Candidatus Lloydiibacteriota</taxon>
    </lineage>
</organism>
<reference evidence="2 3" key="1">
    <citation type="journal article" date="2016" name="Nat. Commun.">
        <title>Thousands of microbial genomes shed light on interconnected biogeochemical processes in an aquifer system.</title>
        <authorList>
            <person name="Anantharaman K."/>
            <person name="Brown C.T."/>
            <person name="Hug L.A."/>
            <person name="Sharon I."/>
            <person name="Castelle C.J."/>
            <person name="Probst A.J."/>
            <person name="Thomas B.C."/>
            <person name="Singh A."/>
            <person name="Wilkins M.J."/>
            <person name="Karaoz U."/>
            <person name="Brodie E.L."/>
            <person name="Williams K.H."/>
            <person name="Hubbard S.S."/>
            <person name="Banfield J.F."/>
        </authorList>
    </citation>
    <scope>NUCLEOTIDE SEQUENCE [LARGE SCALE GENOMIC DNA]</scope>
</reference>
<sequence length="147" mass="16552">MFLHRTYGRAAVLALALSFSPTIFATGDLPWGKNFEKPELLVGTLWCDARQTAFATYQGSRSSKVRREIEFTGLTISISGKTKFHIYSPNPDSMSPITFSFFKDDNGSYKEISRGERDQRLSKEAPNLHAMFYGKKNDCVNVPATKK</sequence>
<keyword evidence="1" id="KW-0732">Signal</keyword>
<dbReference type="Proteomes" id="UP000177996">
    <property type="component" value="Unassembled WGS sequence"/>
</dbReference>
<protein>
    <submittedName>
        <fullName evidence="2">Uncharacterized protein</fullName>
    </submittedName>
</protein>
<accession>A0A1G2D4T2</accession>
<name>A0A1G2D4T2_9BACT</name>
<evidence type="ECO:0000256" key="1">
    <source>
        <dbReference type="SAM" id="SignalP"/>
    </source>
</evidence>
<dbReference type="EMBL" id="MHLL01000032">
    <property type="protein sequence ID" value="OGZ08593.1"/>
    <property type="molecule type" value="Genomic_DNA"/>
</dbReference>
<evidence type="ECO:0000313" key="2">
    <source>
        <dbReference type="EMBL" id="OGZ08593.1"/>
    </source>
</evidence>
<feature type="signal peptide" evidence="1">
    <location>
        <begin position="1"/>
        <end position="25"/>
    </location>
</feature>
<dbReference type="AlphaFoldDB" id="A0A1G2D4T2"/>